<keyword evidence="2" id="KW-0238">DNA-binding</keyword>
<evidence type="ECO:0000259" key="5">
    <source>
        <dbReference type="PROSITE" id="PS51464"/>
    </source>
</evidence>
<dbReference type="GO" id="GO:1901135">
    <property type="term" value="P:carbohydrate derivative metabolic process"/>
    <property type="evidence" value="ECO:0007669"/>
    <property type="project" value="InterPro"/>
</dbReference>
<dbReference type="InterPro" id="IPR035472">
    <property type="entry name" value="RpiR-like_SIS"/>
</dbReference>
<keyword evidence="1" id="KW-0805">Transcription regulation</keyword>
<keyword evidence="3" id="KW-0804">Transcription</keyword>
<dbReference type="Gene3D" id="3.40.50.10490">
    <property type="entry name" value="Glucose-6-phosphate isomerase like protein, domain 1"/>
    <property type="match status" value="1"/>
</dbReference>
<evidence type="ECO:0000256" key="2">
    <source>
        <dbReference type="ARBA" id="ARBA00023125"/>
    </source>
</evidence>
<dbReference type="AlphaFoldDB" id="A0A3P3XKR8"/>
<evidence type="ECO:0000256" key="1">
    <source>
        <dbReference type="ARBA" id="ARBA00023015"/>
    </source>
</evidence>
<dbReference type="SUPFAM" id="SSF53697">
    <property type="entry name" value="SIS domain"/>
    <property type="match status" value="1"/>
</dbReference>
<accession>A0A3P3XKR8</accession>
<dbReference type="Gene3D" id="1.10.10.10">
    <property type="entry name" value="Winged helix-like DNA-binding domain superfamily/Winged helix DNA-binding domain"/>
    <property type="match status" value="1"/>
</dbReference>
<dbReference type="InterPro" id="IPR046348">
    <property type="entry name" value="SIS_dom_sf"/>
</dbReference>
<dbReference type="PANTHER" id="PTHR30514:SF1">
    <property type="entry name" value="HTH-TYPE TRANSCRIPTIONAL REGULATOR HEXR-RELATED"/>
    <property type="match status" value="1"/>
</dbReference>
<proteinExistence type="predicted"/>
<dbReference type="InterPro" id="IPR009057">
    <property type="entry name" value="Homeodomain-like_sf"/>
</dbReference>
<dbReference type="PANTHER" id="PTHR30514">
    <property type="entry name" value="GLUCOKINASE"/>
    <property type="match status" value="1"/>
</dbReference>
<evidence type="ECO:0000259" key="4">
    <source>
        <dbReference type="PROSITE" id="PS51071"/>
    </source>
</evidence>
<reference evidence="6" key="1">
    <citation type="submission" date="2017-02" db="EMBL/GenBank/DDBJ databases">
        <authorList>
            <person name="Regsiter A."/>
            <person name="William W."/>
        </authorList>
    </citation>
    <scope>NUCLEOTIDE SEQUENCE</scope>
    <source>
        <strain evidence="6">Bib</strain>
    </source>
</reference>
<dbReference type="GO" id="GO:0097367">
    <property type="term" value="F:carbohydrate derivative binding"/>
    <property type="evidence" value="ECO:0007669"/>
    <property type="project" value="InterPro"/>
</dbReference>
<sequence length="282" mass="30450">MNYGALETIAQSMPRLADTERRIAEFVQASPQKVLHLNIAELARQAGTSSAAVVRFCKRIGAEGYSDFKLWLAKDVYQGWNEKYLPDLGLESQTPASKAIHDMAEAVRRTMSALAATLSPQAVEEAAERIRTAAMTALFGVGASGLVAADFHQKLSRIGLPSSYLFDTHAQITASCALRPQDIAFVISYSGETDAMIEVADQAKARGCFLIAMTMAGTNRLCGRADLALSIPAVERVYRSAAELSRLSQLAAIDILFNVIISYDIDGAIAALERSMQATHGF</sequence>
<dbReference type="SUPFAM" id="SSF46689">
    <property type="entry name" value="Homeodomain-like"/>
    <property type="match status" value="1"/>
</dbReference>
<dbReference type="InterPro" id="IPR047640">
    <property type="entry name" value="RpiR-like"/>
</dbReference>
<evidence type="ECO:0000313" key="6">
    <source>
        <dbReference type="EMBL" id="SLM14335.1"/>
    </source>
</evidence>
<dbReference type="EMBL" id="FWDM01000025">
    <property type="protein sequence ID" value="SLM14335.1"/>
    <property type="molecule type" value="Genomic_DNA"/>
</dbReference>
<dbReference type="CDD" id="cd05013">
    <property type="entry name" value="SIS_RpiR"/>
    <property type="match status" value="1"/>
</dbReference>
<organism evidence="6">
    <name type="scientific">uncultured spirochete</name>
    <dbReference type="NCBI Taxonomy" id="156406"/>
    <lineage>
        <taxon>Bacteria</taxon>
        <taxon>Pseudomonadati</taxon>
        <taxon>Spirochaetota</taxon>
        <taxon>Spirochaetia</taxon>
        <taxon>Spirochaetales</taxon>
        <taxon>environmental samples</taxon>
    </lineage>
</organism>
<dbReference type="Pfam" id="PF01380">
    <property type="entry name" value="SIS"/>
    <property type="match status" value="1"/>
</dbReference>
<name>A0A3P3XKR8_9SPIR</name>
<dbReference type="Pfam" id="PF01418">
    <property type="entry name" value="HTH_6"/>
    <property type="match status" value="1"/>
</dbReference>
<evidence type="ECO:0000256" key="3">
    <source>
        <dbReference type="ARBA" id="ARBA00023163"/>
    </source>
</evidence>
<gene>
    <name evidence="6" type="ORF">SPIROBIBN47_310102</name>
</gene>
<dbReference type="InterPro" id="IPR036388">
    <property type="entry name" value="WH-like_DNA-bd_sf"/>
</dbReference>
<dbReference type="GO" id="GO:0003677">
    <property type="term" value="F:DNA binding"/>
    <property type="evidence" value="ECO:0007669"/>
    <property type="project" value="UniProtKB-KW"/>
</dbReference>
<feature type="domain" description="SIS" evidence="5">
    <location>
        <begin position="126"/>
        <end position="266"/>
    </location>
</feature>
<dbReference type="InterPro" id="IPR000281">
    <property type="entry name" value="HTH_RpiR"/>
</dbReference>
<dbReference type="PROSITE" id="PS51464">
    <property type="entry name" value="SIS"/>
    <property type="match status" value="1"/>
</dbReference>
<dbReference type="PROSITE" id="PS51071">
    <property type="entry name" value="HTH_RPIR"/>
    <property type="match status" value="1"/>
</dbReference>
<dbReference type="GO" id="GO:0003700">
    <property type="term" value="F:DNA-binding transcription factor activity"/>
    <property type="evidence" value="ECO:0007669"/>
    <property type="project" value="InterPro"/>
</dbReference>
<protein>
    <submittedName>
        <fullName evidence="6">Transcriptional regulator, RpiR family</fullName>
    </submittedName>
</protein>
<dbReference type="InterPro" id="IPR001347">
    <property type="entry name" value="SIS_dom"/>
</dbReference>
<feature type="domain" description="HTH rpiR-type" evidence="4">
    <location>
        <begin position="3"/>
        <end position="79"/>
    </location>
</feature>